<gene>
    <name evidence="9" type="ORF">AGOR_G00158420</name>
</gene>
<name>A0A8T3D3M6_9TELE</name>
<evidence type="ECO:0000256" key="6">
    <source>
        <dbReference type="SAM" id="Phobius"/>
    </source>
</evidence>
<evidence type="ECO:0000256" key="2">
    <source>
        <dbReference type="ARBA" id="ARBA00022737"/>
    </source>
</evidence>
<dbReference type="CDD" id="cd11304">
    <property type="entry name" value="Cadherin_repeat"/>
    <property type="match status" value="5"/>
</dbReference>
<dbReference type="SMART" id="SM00112">
    <property type="entry name" value="CA"/>
    <property type="match status" value="4"/>
</dbReference>
<evidence type="ECO:0000256" key="7">
    <source>
        <dbReference type="SAM" id="SignalP"/>
    </source>
</evidence>
<evidence type="ECO:0000256" key="3">
    <source>
        <dbReference type="ARBA" id="ARBA00022837"/>
    </source>
</evidence>
<dbReference type="GO" id="GO:0016477">
    <property type="term" value="P:cell migration"/>
    <property type="evidence" value="ECO:0007669"/>
    <property type="project" value="TreeGrafter"/>
</dbReference>
<feature type="chain" id="PRO_5035847941" description="Cadherin domain-containing protein" evidence="7">
    <location>
        <begin position="20"/>
        <end position="807"/>
    </location>
</feature>
<dbReference type="InterPro" id="IPR002126">
    <property type="entry name" value="Cadherin-like_dom"/>
</dbReference>
<dbReference type="GO" id="GO:0005509">
    <property type="term" value="F:calcium ion binding"/>
    <property type="evidence" value="ECO:0007669"/>
    <property type="project" value="UniProtKB-UniRule"/>
</dbReference>
<feature type="domain" description="Cadherin" evidence="8">
    <location>
        <begin position="255"/>
        <end position="360"/>
    </location>
</feature>
<sequence length="807" mass="88128">MSLSLLHLLSLALLQLCFHTAPQSTTPAGPKTTTLTTGFIDFPTTVEVLESARPRSLVVEFRVQSADPLPVVEIASLTPDIGAFETPIINPANTYNIFVVQIVLKDSLDYEAVRLHSVRLALVTAAGRVEQTFHVQVIDVNEPPQCQPLFQLPGAEVQVPEGLPVPLLVYNAVALDPDENDTLSFSITQVQPDASKGQFTIDGSGGIISNQHFDYQNGPREFVVSVLVRDRQGANCSGTVRISVLRVFIPPLEFLLSPQNVSIFENGGAGDVVASVRANSTASDMRYTFVNSYPPYKIGREDGIIRTAFNLDLESNQALEHSVLLVRAFSVSEGRHGTATVTVTVLDVNEHAPFCVPPIFVLTVPETTEIGKSLGTVRCGDIDVSNHKVSLTLLDNDASLYKFRLQDDQLQVNGTLDYDNAGIATGGFQYEATILASDSGTPPLTVIIPILVTVTPVNEFDPQFLGPFEIVVPENTRRGSVVGTVSAVDADWRFDSLRYSIPGGDALFSIDPVGGQLYLKESLDFEAKQMYRLGLQAVDFDQDVDPSVQRTGAVEITIRVQNVNDNPPVCDPVSYESTIFSTRSATLPILSLSCTDADGDVLSATITNGAAVDRFQMNRLTLSSRNAFSYVPGAVYDHTMFEVTIAVSDGKYITDVVAYIYVVPWTTTVPTTTTTTTPRPPQVVTVVEEFWEPDLWFVVVMTVAGALFLLCLSLLIWWILIWTSICVAPEQGMSENLLKNDLNNEHLDKLGNQDVAIENYQLSVDGALSQSEESVQKSLMRFDGKAADPVSGRSYLFNSNTGERRWL</sequence>
<feature type="domain" description="Cadherin" evidence="8">
    <location>
        <begin position="464"/>
        <end position="570"/>
    </location>
</feature>
<keyword evidence="6" id="KW-0812">Transmembrane</keyword>
<dbReference type="PANTHER" id="PTHR24027">
    <property type="entry name" value="CADHERIN-23"/>
    <property type="match status" value="1"/>
</dbReference>
<feature type="domain" description="Cadherin" evidence="8">
    <location>
        <begin position="151"/>
        <end position="252"/>
    </location>
</feature>
<dbReference type="PROSITE" id="PS50268">
    <property type="entry name" value="CADHERIN_2"/>
    <property type="match status" value="5"/>
</dbReference>
<keyword evidence="6" id="KW-1133">Transmembrane helix</keyword>
<dbReference type="Pfam" id="PF00028">
    <property type="entry name" value="Cadherin"/>
    <property type="match status" value="2"/>
</dbReference>
<dbReference type="InterPro" id="IPR015919">
    <property type="entry name" value="Cadherin-like_sf"/>
</dbReference>
<evidence type="ECO:0000259" key="8">
    <source>
        <dbReference type="PROSITE" id="PS50268"/>
    </source>
</evidence>
<evidence type="ECO:0000256" key="4">
    <source>
        <dbReference type="ARBA" id="ARBA00023136"/>
    </source>
</evidence>
<keyword evidence="3 5" id="KW-0106">Calcium</keyword>
<dbReference type="AlphaFoldDB" id="A0A8T3D3M6"/>
<dbReference type="SUPFAM" id="SSF49313">
    <property type="entry name" value="Cadherin-like"/>
    <property type="match status" value="5"/>
</dbReference>
<dbReference type="GO" id="GO:0045296">
    <property type="term" value="F:cadherin binding"/>
    <property type="evidence" value="ECO:0007669"/>
    <property type="project" value="TreeGrafter"/>
</dbReference>
<feature type="signal peptide" evidence="7">
    <location>
        <begin position="1"/>
        <end position="19"/>
    </location>
</feature>
<feature type="transmembrane region" description="Helical" evidence="6">
    <location>
        <begin position="695"/>
        <end position="720"/>
    </location>
</feature>
<evidence type="ECO:0000256" key="5">
    <source>
        <dbReference type="PROSITE-ProRule" id="PRU00043"/>
    </source>
</evidence>
<dbReference type="GO" id="GO:0008013">
    <property type="term" value="F:beta-catenin binding"/>
    <property type="evidence" value="ECO:0007669"/>
    <property type="project" value="TreeGrafter"/>
</dbReference>
<comment type="subcellular location">
    <subcellularLocation>
        <location evidence="1">Membrane</location>
    </subcellularLocation>
</comment>
<organism evidence="9 10">
    <name type="scientific">Albula goreensis</name>
    <dbReference type="NCBI Taxonomy" id="1534307"/>
    <lineage>
        <taxon>Eukaryota</taxon>
        <taxon>Metazoa</taxon>
        <taxon>Chordata</taxon>
        <taxon>Craniata</taxon>
        <taxon>Vertebrata</taxon>
        <taxon>Euteleostomi</taxon>
        <taxon>Actinopterygii</taxon>
        <taxon>Neopterygii</taxon>
        <taxon>Teleostei</taxon>
        <taxon>Albuliformes</taxon>
        <taxon>Albulidae</taxon>
        <taxon>Albula</taxon>
    </lineage>
</organism>
<dbReference type="OrthoDB" id="9949162at2759"/>
<keyword evidence="10" id="KW-1185">Reference proteome</keyword>
<reference evidence="9" key="1">
    <citation type="submission" date="2021-01" db="EMBL/GenBank/DDBJ databases">
        <authorList>
            <person name="Zahm M."/>
            <person name="Roques C."/>
            <person name="Cabau C."/>
            <person name="Klopp C."/>
            <person name="Donnadieu C."/>
            <person name="Jouanno E."/>
            <person name="Lampietro C."/>
            <person name="Louis A."/>
            <person name="Herpin A."/>
            <person name="Echchiki A."/>
            <person name="Berthelot C."/>
            <person name="Parey E."/>
            <person name="Roest-Crollius H."/>
            <person name="Braasch I."/>
            <person name="Postlethwait J."/>
            <person name="Bobe J."/>
            <person name="Montfort J."/>
            <person name="Bouchez O."/>
            <person name="Begum T."/>
            <person name="Mejri S."/>
            <person name="Adams A."/>
            <person name="Chen W.-J."/>
            <person name="Guiguen Y."/>
        </authorList>
    </citation>
    <scope>NUCLEOTIDE SEQUENCE</scope>
    <source>
        <tissue evidence="9">Blood</tissue>
    </source>
</reference>
<dbReference type="PRINTS" id="PR00205">
    <property type="entry name" value="CADHERIN"/>
</dbReference>
<dbReference type="Gene3D" id="2.60.40.60">
    <property type="entry name" value="Cadherins"/>
    <property type="match status" value="4"/>
</dbReference>
<keyword evidence="4 6" id="KW-0472">Membrane</keyword>
<evidence type="ECO:0000313" key="10">
    <source>
        <dbReference type="Proteomes" id="UP000829720"/>
    </source>
</evidence>
<protein>
    <recommendedName>
        <fullName evidence="8">Cadherin domain-containing protein</fullName>
    </recommendedName>
</protein>
<evidence type="ECO:0000256" key="1">
    <source>
        <dbReference type="ARBA" id="ARBA00004370"/>
    </source>
</evidence>
<dbReference type="EMBL" id="JAERUA010000014">
    <property type="protein sequence ID" value="KAI1890906.1"/>
    <property type="molecule type" value="Genomic_DNA"/>
</dbReference>
<keyword evidence="2" id="KW-0677">Repeat</keyword>
<dbReference type="GO" id="GO:0007156">
    <property type="term" value="P:homophilic cell adhesion via plasma membrane adhesion molecules"/>
    <property type="evidence" value="ECO:0007669"/>
    <property type="project" value="InterPro"/>
</dbReference>
<evidence type="ECO:0000313" key="9">
    <source>
        <dbReference type="EMBL" id="KAI1890906.1"/>
    </source>
</evidence>
<accession>A0A8T3D3M6</accession>
<keyword evidence="7" id="KW-0732">Signal</keyword>
<feature type="domain" description="Cadherin" evidence="8">
    <location>
        <begin position="356"/>
        <end position="464"/>
    </location>
</feature>
<dbReference type="PANTHER" id="PTHR24027:SF441">
    <property type="entry name" value="CADHERIN DOMAIN-CONTAINING PROTEIN"/>
    <property type="match status" value="1"/>
</dbReference>
<proteinExistence type="predicted"/>
<feature type="domain" description="Cadherin" evidence="8">
    <location>
        <begin position="40"/>
        <end position="150"/>
    </location>
</feature>
<dbReference type="GO" id="GO:0016342">
    <property type="term" value="C:catenin complex"/>
    <property type="evidence" value="ECO:0007669"/>
    <property type="project" value="TreeGrafter"/>
</dbReference>
<comment type="caution">
    <text evidence="9">The sequence shown here is derived from an EMBL/GenBank/DDBJ whole genome shotgun (WGS) entry which is preliminary data.</text>
</comment>
<dbReference type="InterPro" id="IPR039808">
    <property type="entry name" value="Cadherin"/>
</dbReference>
<dbReference type="Proteomes" id="UP000829720">
    <property type="component" value="Unassembled WGS sequence"/>
</dbReference>